<dbReference type="Proteomes" id="UP000263690">
    <property type="component" value="Segment"/>
</dbReference>
<reference evidence="1" key="1">
    <citation type="journal article" date="2018" name="Nat. Commun.">
        <title>Structural conservation in a membrane-enveloped filamentous virus infecting a hyperthermophilic acidophile.</title>
        <authorList>
            <person name="Liu Y."/>
            <person name="Osinski T."/>
            <person name="Wang F."/>
            <person name="Krupovic M."/>
            <person name="Schouten S."/>
            <person name="Kasson P."/>
            <person name="Prangishvili D."/>
            <person name="Egelman E.H."/>
        </authorList>
    </citation>
    <scope>NUCLEOTIDE SEQUENCE [LARGE SCALE GENOMIC DNA]</scope>
    <source>
        <strain evidence="1">S48</strain>
    </source>
</reference>
<gene>
    <name evidence="1" type="ORF">SFV1gp12</name>
</gene>
<name>A0A346LU51_SUFV1</name>
<protein>
    <submittedName>
        <fullName evidence="1">VP2</fullName>
    </submittedName>
</protein>
<dbReference type="EMBL" id="MH447526">
    <property type="protein sequence ID" value="AXQ00094.1"/>
    <property type="molecule type" value="Genomic_DNA"/>
</dbReference>
<organism evidence="1">
    <name type="scientific">Sulfolobus filamentous virus 1</name>
    <name type="common">SFV1</name>
    <name type="synonym">Sulfolobus virus SFV-1</name>
    <dbReference type="NCBI Taxonomy" id="2304198"/>
    <lineage>
        <taxon>Viruses</taxon>
        <taxon>Adnaviria</taxon>
        <taxon>Zilligvirae</taxon>
        <taxon>Taleaviricota</taxon>
        <taxon>Tokiviricetes</taxon>
        <taxon>Ligamenvirales</taxon>
        <taxon>Lipothrixviridae</taxon>
        <taxon>Alphalipothrixvirus</taxon>
        <taxon>Alphalipothrixvirus beppuense</taxon>
    </lineage>
</organism>
<keyword evidence="2" id="KW-1185">Reference proteome</keyword>
<proteinExistence type="predicted"/>
<accession>A0A346LU51</accession>
<sequence>MIFQNEFFKNLALTVCTENLNINPKHYVIEIETPGSMKPSKGLLELLYANNERDGVKMVCFKNYCYDKNGMKKTVSFYKNITIFVNFNTQIFYNPLATKVCGVPTVEDYWTGRNIDIDHYVTKDELKAYLDSLNLKPFCVEIAENVYKCPAFYQNRKKIMDCSDIIVLQNTTLSRAESVYQIFKKPVYIVSDPNLFCKKITTENVIIPPPATEKQDLLDFVQQALIQYSLPNPPELDMYISQVNTLVVPQINFEMAINESNASKVVQALLKRLAELNLIQGYCEEVTSLKYGKTVIRELERLNTLGMRCTKWSS</sequence>
<evidence type="ECO:0000313" key="2">
    <source>
        <dbReference type="Proteomes" id="UP000263690"/>
    </source>
</evidence>
<evidence type="ECO:0000313" key="1">
    <source>
        <dbReference type="EMBL" id="AXQ00094.1"/>
    </source>
</evidence>
<organismHost>
    <name type="scientific">Saccharolobus shibatae</name>
    <dbReference type="NCBI Taxonomy" id="2286"/>
</organismHost>